<reference evidence="2" key="1">
    <citation type="submission" date="2016-11" db="UniProtKB">
        <authorList>
            <consortium name="WormBaseParasite"/>
        </authorList>
    </citation>
    <scope>IDENTIFICATION</scope>
</reference>
<accession>A0A1I7WHV9</accession>
<dbReference type="Proteomes" id="UP000095283">
    <property type="component" value="Unplaced"/>
</dbReference>
<evidence type="ECO:0000313" key="2">
    <source>
        <dbReference type="WBParaSite" id="Hba_04596"/>
    </source>
</evidence>
<keyword evidence="1" id="KW-1185">Reference proteome</keyword>
<protein>
    <submittedName>
        <fullName evidence="2">RRM domain-containing protein</fullName>
    </submittedName>
</protein>
<organism evidence="1 2">
    <name type="scientific">Heterorhabditis bacteriophora</name>
    <name type="common">Entomopathogenic nematode worm</name>
    <dbReference type="NCBI Taxonomy" id="37862"/>
    <lineage>
        <taxon>Eukaryota</taxon>
        <taxon>Metazoa</taxon>
        <taxon>Ecdysozoa</taxon>
        <taxon>Nematoda</taxon>
        <taxon>Chromadorea</taxon>
        <taxon>Rhabditida</taxon>
        <taxon>Rhabditina</taxon>
        <taxon>Rhabditomorpha</taxon>
        <taxon>Strongyloidea</taxon>
        <taxon>Heterorhabditidae</taxon>
        <taxon>Heterorhabditis</taxon>
    </lineage>
</organism>
<dbReference type="WBParaSite" id="Hba_04596">
    <property type="protein sequence ID" value="Hba_04596"/>
    <property type="gene ID" value="Hba_04596"/>
</dbReference>
<proteinExistence type="predicted"/>
<sequence>MVAIVFLSLSDHPNRGYGIAFYSVPTRSESTYEYAFRSINKVKTITTYCCCACRALKDNAPPAFGKFSYIHISHVNFITDPDNLMNTYLCTSRSLTRALARCETTDVSNYLRENANMTPKKAQHTLLKRVIRNNAQRDYYRRCADIGRGRCV</sequence>
<dbReference type="AlphaFoldDB" id="A0A1I7WHV9"/>
<name>A0A1I7WHV9_HETBA</name>
<evidence type="ECO:0000313" key="1">
    <source>
        <dbReference type="Proteomes" id="UP000095283"/>
    </source>
</evidence>